<dbReference type="RefSeq" id="WP_247244183.1">
    <property type="nucleotide sequence ID" value="NZ_JALJRA010000008.1"/>
</dbReference>
<dbReference type="SUPFAM" id="SSF55729">
    <property type="entry name" value="Acyl-CoA N-acyltransferases (Nat)"/>
    <property type="match status" value="1"/>
</dbReference>
<feature type="domain" description="N-acetyltransferase" evidence="1">
    <location>
        <begin position="5"/>
        <end position="156"/>
    </location>
</feature>
<dbReference type="Pfam" id="PF00583">
    <property type="entry name" value="Acetyltransf_1"/>
    <property type="match status" value="1"/>
</dbReference>
<proteinExistence type="predicted"/>
<dbReference type="CDD" id="cd04301">
    <property type="entry name" value="NAT_SF"/>
    <property type="match status" value="1"/>
</dbReference>
<dbReference type="EMBL" id="JBEPLJ010000008">
    <property type="protein sequence ID" value="MET3586184.1"/>
    <property type="molecule type" value="Genomic_DNA"/>
</dbReference>
<evidence type="ECO:0000259" key="1">
    <source>
        <dbReference type="PROSITE" id="PS51186"/>
    </source>
</evidence>
<reference evidence="2 3" key="1">
    <citation type="submission" date="2024-06" db="EMBL/GenBank/DDBJ databases">
        <title>Genomic Encyclopedia of Type Strains, Phase IV (KMG-IV): sequencing the most valuable type-strain genomes for metagenomic binning, comparative biology and taxonomic classification.</title>
        <authorList>
            <person name="Goeker M."/>
        </authorList>
    </citation>
    <scope>NUCLEOTIDE SEQUENCE [LARGE SCALE GENOMIC DNA]</scope>
    <source>
        <strain evidence="2 3">DSM 105042</strain>
    </source>
</reference>
<dbReference type="GO" id="GO:0016746">
    <property type="term" value="F:acyltransferase activity"/>
    <property type="evidence" value="ECO:0007669"/>
    <property type="project" value="UniProtKB-KW"/>
</dbReference>
<organism evidence="2 3">
    <name type="scientific">Pseudorhizobium tarimense</name>
    <dbReference type="NCBI Taxonomy" id="1079109"/>
    <lineage>
        <taxon>Bacteria</taxon>
        <taxon>Pseudomonadati</taxon>
        <taxon>Pseudomonadota</taxon>
        <taxon>Alphaproteobacteria</taxon>
        <taxon>Hyphomicrobiales</taxon>
        <taxon>Rhizobiaceae</taxon>
        <taxon>Rhizobium/Agrobacterium group</taxon>
        <taxon>Pseudorhizobium</taxon>
    </lineage>
</organism>
<dbReference type="PANTHER" id="PTHR43617">
    <property type="entry name" value="L-AMINO ACID N-ACETYLTRANSFERASE"/>
    <property type="match status" value="1"/>
</dbReference>
<dbReference type="PANTHER" id="PTHR43617:SF2">
    <property type="entry name" value="UPF0039 PROTEIN SLL0451"/>
    <property type="match status" value="1"/>
</dbReference>
<dbReference type="PROSITE" id="PS51186">
    <property type="entry name" value="GNAT"/>
    <property type="match status" value="1"/>
</dbReference>
<evidence type="ECO:0000313" key="3">
    <source>
        <dbReference type="Proteomes" id="UP001549031"/>
    </source>
</evidence>
<keyword evidence="3" id="KW-1185">Reference proteome</keyword>
<sequence>MADGPRIRPERPGDEDAIHDLTARAFETMPFSSGTEPAIIRALRTSGDLVLSLVAEQDGAIVGHVAFSSITIDDTWDHWFGLGPISVLPELQRQGIGKRMIQEGLERLKQRGAKGCALVGAPEVYRSSSFTSDGSLRYAGVDPKYVQWVVFHGDAPEGELTFAPAFDVKAE</sequence>
<protein>
    <submittedName>
        <fullName evidence="2">Acetyltransferase</fullName>
        <ecNumber evidence="2">2.3.1.-</ecNumber>
    </submittedName>
</protein>
<dbReference type="InterPro" id="IPR000182">
    <property type="entry name" value="GNAT_dom"/>
</dbReference>
<keyword evidence="2" id="KW-0012">Acyltransferase</keyword>
<dbReference type="InterPro" id="IPR050276">
    <property type="entry name" value="MshD_Acetyltransferase"/>
</dbReference>
<dbReference type="EC" id="2.3.1.-" evidence="2"/>
<dbReference type="InterPro" id="IPR016181">
    <property type="entry name" value="Acyl_CoA_acyltransferase"/>
</dbReference>
<gene>
    <name evidence="2" type="ORF">ABID21_002301</name>
</gene>
<accession>A0ABV2H6K9</accession>
<dbReference type="Proteomes" id="UP001549031">
    <property type="component" value="Unassembled WGS sequence"/>
</dbReference>
<name>A0ABV2H6K9_9HYPH</name>
<evidence type="ECO:0000313" key="2">
    <source>
        <dbReference type="EMBL" id="MET3586184.1"/>
    </source>
</evidence>
<comment type="caution">
    <text evidence="2">The sequence shown here is derived from an EMBL/GenBank/DDBJ whole genome shotgun (WGS) entry which is preliminary data.</text>
</comment>
<keyword evidence="2" id="KW-0808">Transferase</keyword>
<dbReference type="Gene3D" id="3.40.630.30">
    <property type="match status" value="1"/>
</dbReference>